<comment type="caution">
    <text evidence="2">The sequence shown here is derived from an EMBL/GenBank/DDBJ whole genome shotgun (WGS) entry which is preliminary data.</text>
</comment>
<dbReference type="Proteomes" id="UP000670475">
    <property type="component" value="Unassembled WGS sequence"/>
</dbReference>
<dbReference type="InterPro" id="IPR039365">
    <property type="entry name" value="IS701-like"/>
</dbReference>
<dbReference type="PANTHER" id="PTHR33627">
    <property type="entry name" value="TRANSPOSASE"/>
    <property type="match status" value="1"/>
</dbReference>
<reference evidence="2" key="1">
    <citation type="submission" date="2021-03" db="EMBL/GenBank/DDBJ databases">
        <title>Whole genome sequence of Streptomyces bomunensis MMS17-BM035.</title>
        <authorList>
            <person name="Lee J.H."/>
        </authorList>
    </citation>
    <scope>NUCLEOTIDE SEQUENCE</scope>
    <source>
        <strain evidence="2">MMS17-BM035</strain>
    </source>
</reference>
<name>A0A940MCR9_9ACTN</name>
<sequence>MTTRLVDAANLLPQCERESFREFSRGLFYPLPRADQRKWAEVYLAGLLTLQGRKSIRRMAEQYPGWSADRAAQSLQQFVNQSPWDWSHITRALADWVTSVSRPQAWVVDTAVIPKRGAHSVGVARRRIAGQSRPVNSQFALGGFIATRSDALPVEWQLVLEQDWTSDHERKARARIPPGSTPRPLWRNVLEACGGLGRPGIPLTLPVVTDLRCESGVDRLISALCERGHQFLIGATAPSRRGARPTAAGLSDPFSGPFEALDGFAEAPARILARQVADHGMRTRRRTRLLAHQVRLPGAGGGSTGVVYRQLDDGDGGEGLVRYWVTNNVHLGPNDVMALIGHLQRAKGCVRLLAEEFGMSDFEGRSFPGWHHHMALVSAAGVYSLTGAGFAARRASQDRMPAAVRTGQTSPAA</sequence>
<gene>
    <name evidence="2" type="ORF">JFN87_02140</name>
</gene>
<feature type="domain" description="Transposase IS701-like DDE" evidence="1">
    <location>
        <begin position="28"/>
        <end position="234"/>
    </location>
</feature>
<evidence type="ECO:0000259" key="1">
    <source>
        <dbReference type="Pfam" id="PF13546"/>
    </source>
</evidence>
<dbReference type="RefSeq" id="WP_209338093.1">
    <property type="nucleotide sequence ID" value="NZ_JAGIQL010000004.1"/>
</dbReference>
<keyword evidence="3" id="KW-1185">Reference proteome</keyword>
<dbReference type="Pfam" id="PF13546">
    <property type="entry name" value="DDE_5"/>
    <property type="match status" value="1"/>
</dbReference>
<dbReference type="InterPro" id="IPR038721">
    <property type="entry name" value="IS701-like_DDE_dom"/>
</dbReference>
<accession>A0A940MCR9</accession>
<proteinExistence type="predicted"/>
<evidence type="ECO:0000313" key="2">
    <source>
        <dbReference type="EMBL" id="MBP0456303.1"/>
    </source>
</evidence>
<dbReference type="PANTHER" id="PTHR33627:SF1">
    <property type="entry name" value="TRANSPOSASE"/>
    <property type="match status" value="1"/>
</dbReference>
<evidence type="ECO:0000313" key="3">
    <source>
        <dbReference type="Proteomes" id="UP000670475"/>
    </source>
</evidence>
<organism evidence="2 3">
    <name type="scientific">Streptomyces montanisoli</name>
    <dbReference type="NCBI Taxonomy" id="2798581"/>
    <lineage>
        <taxon>Bacteria</taxon>
        <taxon>Bacillati</taxon>
        <taxon>Actinomycetota</taxon>
        <taxon>Actinomycetes</taxon>
        <taxon>Kitasatosporales</taxon>
        <taxon>Streptomycetaceae</taxon>
        <taxon>Streptomyces</taxon>
    </lineage>
</organism>
<dbReference type="AlphaFoldDB" id="A0A940MCR9"/>
<dbReference type="EMBL" id="JAGIQL010000004">
    <property type="protein sequence ID" value="MBP0456303.1"/>
    <property type="molecule type" value="Genomic_DNA"/>
</dbReference>
<protein>
    <submittedName>
        <fullName evidence="2">Transposase</fullName>
    </submittedName>
</protein>